<comment type="caution">
    <text evidence="2">The sequence shown here is derived from an EMBL/GenBank/DDBJ whole genome shotgun (WGS) entry which is preliminary data.</text>
</comment>
<dbReference type="SUPFAM" id="SSF52058">
    <property type="entry name" value="L domain-like"/>
    <property type="match status" value="1"/>
</dbReference>
<reference evidence="2 3" key="1">
    <citation type="submission" date="2024-02" db="EMBL/GenBank/DDBJ databases">
        <title>A Gaetbulibacter species isolated from tidal flats and genomic insights of their niches.</title>
        <authorList>
            <person name="Ye Y."/>
        </authorList>
    </citation>
    <scope>NUCLEOTIDE SEQUENCE [LARGE SCALE GENOMIC DNA]</scope>
    <source>
        <strain evidence="2 3">KYW382</strain>
    </source>
</reference>
<evidence type="ECO:0008006" key="4">
    <source>
        <dbReference type="Google" id="ProtNLM"/>
    </source>
</evidence>
<organism evidence="2 3">
    <name type="scientific">Gaetbulibacter aestuarii</name>
    <dbReference type="NCBI Taxonomy" id="1502358"/>
    <lineage>
        <taxon>Bacteria</taxon>
        <taxon>Pseudomonadati</taxon>
        <taxon>Bacteroidota</taxon>
        <taxon>Flavobacteriia</taxon>
        <taxon>Flavobacteriales</taxon>
        <taxon>Flavobacteriaceae</taxon>
        <taxon>Gaetbulibacter</taxon>
    </lineage>
</organism>
<keyword evidence="1" id="KW-0812">Transmembrane</keyword>
<dbReference type="Gene3D" id="3.80.10.10">
    <property type="entry name" value="Ribonuclease Inhibitor"/>
    <property type="match status" value="1"/>
</dbReference>
<dbReference type="InterPro" id="IPR032675">
    <property type="entry name" value="LRR_dom_sf"/>
</dbReference>
<dbReference type="RefSeq" id="WP_344738624.1">
    <property type="nucleotide sequence ID" value="NZ_BAABAY010000001.1"/>
</dbReference>
<accession>A0ABW7MUC8</accession>
<sequence length="453" mass="52096">MLSRKHISSVIFFILILLLWQCKRNEENDIRLITFKGSNVARFLDFGTSFPPLDSLGYGSLLMRQGDFLSTDKFVISVHRDLEDTLSVQQIDSLLFINGHLTGISIGNNSPPLSFFNQLSEEEISHLRSIQVEKPILDSLRPYLKKIALLNPDIDLVYFYEMDSVAQVNKDLLWVSKNFNPKAVFMENEADSISFSILAKFPSLETLMISVPKKDSGYFMHLPHLKEIILINNSDSTFIGSNFFKENTDLESLRIIDFNGVDMDWTSLNNLKKLKSLYIESDSININALYENHPQLKFLHLGIYKQEVLNSDVFKKNKLKWLSIYPDDNPLMEQNPKVFQDSFPELEYLEFKNNDTLLDYNNFKNFKNLKYLIVSGTVGLDSTLYNLDGLHYLSLSNDFLKDSVNVLKLKKALPNTIITPNSGACLGSGWLLLILPLAGLWFYFLKPKKHRFQ</sequence>
<dbReference type="EMBL" id="JBAWKB010000001">
    <property type="protein sequence ID" value="MFH6770439.1"/>
    <property type="molecule type" value="Genomic_DNA"/>
</dbReference>
<name>A0ABW7MUC8_9FLAO</name>
<dbReference type="Proteomes" id="UP001610100">
    <property type="component" value="Unassembled WGS sequence"/>
</dbReference>
<evidence type="ECO:0000313" key="3">
    <source>
        <dbReference type="Proteomes" id="UP001610100"/>
    </source>
</evidence>
<keyword evidence="3" id="KW-1185">Reference proteome</keyword>
<feature type="transmembrane region" description="Helical" evidence="1">
    <location>
        <begin position="427"/>
        <end position="445"/>
    </location>
</feature>
<keyword evidence="1" id="KW-1133">Transmembrane helix</keyword>
<keyword evidence="1" id="KW-0472">Membrane</keyword>
<evidence type="ECO:0000313" key="2">
    <source>
        <dbReference type="EMBL" id="MFH6770439.1"/>
    </source>
</evidence>
<gene>
    <name evidence="2" type="ORF">V8G58_00725</name>
</gene>
<proteinExistence type="predicted"/>
<protein>
    <recommendedName>
        <fullName evidence="4">Leucine rich repeat (LRR) protein</fullName>
    </recommendedName>
</protein>
<evidence type="ECO:0000256" key="1">
    <source>
        <dbReference type="SAM" id="Phobius"/>
    </source>
</evidence>